<dbReference type="GO" id="GO:0015562">
    <property type="term" value="F:efflux transmembrane transporter activity"/>
    <property type="evidence" value="ECO:0007669"/>
    <property type="project" value="TreeGrafter"/>
</dbReference>
<dbReference type="Gene3D" id="1.10.287.470">
    <property type="entry name" value="Helix hairpin bin"/>
    <property type="match status" value="1"/>
</dbReference>
<feature type="signal peptide" evidence="3">
    <location>
        <begin position="1"/>
        <end position="21"/>
    </location>
</feature>
<evidence type="ECO:0000313" key="6">
    <source>
        <dbReference type="EMBL" id="TWI87662.1"/>
    </source>
</evidence>
<organism evidence="6 7">
    <name type="scientific">Roseibium hamelinense</name>
    <dbReference type="NCBI Taxonomy" id="150831"/>
    <lineage>
        <taxon>Bacteria</taxon>
        <taxon>Pseudomonadati</taxon>
        <taxon>Pseudomonadota</taxon>
        <taxon>Alphaproteobacteria</taxon>
        <taxon>Hyphomicrobiales</taxon>
        <taxon>Stappiaceae</taxon>
        <taxon>Roseibium</taxon>
    </lineage>
</organism>
<dbReference type="NCBIfam" id="TIGR01730">
    <property type="entry name" value="RND_mfp"/>
    <property type="match status" value="1"/>
</dbReference>
<proteinExistence type="inferred from homology"/>
<evidence type="ECO:0000259" key="5">
    <source>
        <dbReference type="Pfam" id="PF25989"/>
    </source>
</evidence>
<dbReference type="Pfam" id="PF25973">
    <property type="entry name" value="BSH_CzcB"/>
    <property type="match status" value="1"/>
</dbReference>
<comment type="similarity">
    <text evidence="1">Belongs to the membrane fusion protein (MFP) (TC 8.A.1) family.</text>
</comment>
<feature type="domain" description="YknX-like C-terminal permuted SH3-like" evidence="5">
    <location>
        <begin position="291"/>
        <end position="357"/>
    </location>
</feature>
<dbReference type="RefSeq" id="WP_145343172.1">
    <property type="nucleotide sequence ID" value="NZ_SMLY01000047.1"/>
</dbReference>
<dbReference type="PANTHER" id="PTHR30469">
    <property type="entry name" value="MULTIDRUG RESISTANCE PROTEIN MDTA"/>
    <property type="match status" value="1"/>
</dbReference>
<accession>A0A562T238</accession>
<evidence type="ECO:0000313" key="7">
    <source>
        <dbReference type="Proteomes" id="UP000320593"/>
    </source>
</evidence>
<evidence type="ECO:0000256" key="2">
    <source>
        <dbReference type="SAM" id="MobiDB-lite"/>
    </source>
</evidence>
<dbReference type="Proteomes" id="UP000320593">
    <property type="component" value="Unassembled WGS sequence"/>
</dbReference>
<dbReference type="Gene3D" id="2.40.420.20">
    <property type="match status" value="1"/>
</dbReference>
<gene>
    <name evidence="6" type="ORF">JM93_02231</name>
</gene>
<keyword evidence="3" id="KW-0732">Signal</keyword>
<evidence type="ECO:0000259" key="4">
    <source>
        <dbReference type="Pfam" id="PF25973"/>
    </source>
</evidence>
<dbReference type="Gene3D" id="2.40.50.100">
    <property type="match status" value="1"/>
</dbReference>
<protein>
    <submittedName>
        <fullName evidence="6">RND family efflux transporter MFP subunit</fullName>
    </submittedName>
</protein>
<dbReference type="GO" id="GO:1990281">
    <property type="term" value="C:efflux pump complex"/>
    <property type="evidence" value="ECO:0007669"/>
    <property type="project" value="TreeGrafter"/>
</dbReference>
<dbReference type="InterPro" id="IPR058637">
    <property type="entry name" value="YknX-like_C"/>
</dbReference>
<feature type="domain" description="CzcB-like barrel-sandwich hybrid" evidence="4">
    <location>
        <begin position="54"/>
        <end position="206"/>
    </location>
</feature>
<feature type="region of interest" description="Disordered" evidence="2">
    <location>
        <begin position="354"/>
        <end position="393"/>
    </location>
</feature>
<dbReference type="Pfam" id="PF25989">
    <property type="entry name" value="YknX_C"/>
    <property type="match status" value="1"/>
</dbReference>
<dbReference type="PANTHER" id="PTHR30469:SF15">
    <property type="entry name" value="HLYD FAMILY OF SECRETION PROTEINS"/>
    <property type="match status" value="1"/>
</dbReference>
<sequence>MPKKIFFVALLFLLGPTLVHAQGRPAGVLTDLVTTEETSETISIFGELVAERQSRVAARISGVADTVSVEIGDKVASGDILATIDGELLSIELSRAEADLSVAEAAAQTSRLQVDTAQTAYSRAERLQQRSIISNATYEERLNVLSVAKGRQAEAEARVNVAKMALRRAKYDLNNATVRAPFDGIVIEVGTEVGQFVGVGTEVARLIDTGDIRVEANVPARFIEALQPDQTIYGETGSGGAVVLKLRAALPTESSATRTRPVIFDVVSKEGIAAAGQSLTLELPISAPREVHAVPKDALIQSRDGWQVFLAKDGIAEPRTVAIGIALGDRYEVVSGLEAGDVVVVRGNERLRPGQQIAPTPVNGQPAEKKQGEQIGEGNIGQPQKQASARAAE</sequence>
<name>A0A562T238_9HYPH</name>
<dbReference type="OrthoDB" id="9813967at2"/>
<keyword evidence="7" id="KW-1185">Reference proteome</keyword>
<feature type="compositionally biased region" description="Low complexity" evidence="2">
    <location>
        <begin position="373"/>
        <end position="384"/>
    </location>
</feature>
<dbReference type="InterPro" id="IPR058647">
    <property type="entry name" value="BSH_CzcB-like"/>
</dbReference>
<dbReference type="SUPFAM" id="SSF111369">
    <property type="entry name" value="HlyD-like secretion proteins"/>
    <property type="match status" value="1"/>
</dbReference>
<comment type="caution">
    <text evidence="6">The sequence shown here is derived from an EMBL/GenBank/DDBJ whole genome shotgun (WGS) entry which is preliminary data.</text>
</comment>
<reference evidence="6 7" key="1">
    <citation type="submission" date="2019-07" db="EMBL/GenBank/DDBJ databases">
        <title>Genomic Encyclopedia of Archaeal and Bacterial Type Strains, Phase II (KMG-II): from individual species to whole genera.</title>
        <authorList>
            <person name="Goeker M."/>
        </authorList>
    </citation>
    <scope>NUCLEOTIDE SEQUENCE [LARGE SCALE GENOMIC DNA]</scope>
    <source>
        <strain evidence="6 7">ATCC BAA-252</strain>
    </source>
</reference>
<evidence type="ECO:0000256" key="3">
    <source>
        <dbReference type="SAM" id="SignalP"/>
    </source>
</evidence>
<dbReference type="Gene3D" id="2.40.30.170">
    <property type="match status" value="1"/>
</dbReference>
<dbReference type="InterPro" id="IPR006143">
    <property type="entry name" value="RND_pump_MFP"/>
</dbReference>
<evidence type="ECO:0000256" key="1">
    <source>
        <dbReference type="ARBA" id="ARBA00009477"/>
    </source>
</evidence>
<dbReference type="EMBL" id="VLLF01000004">
    <property type="protein sequence ID" value="TWI87662.1"/>
    <property type="molecule type" value="Genomic_DNA"/>
</dbReference>
<dbReference type="AlphaFoldDB" id="A0A562T238"/>
<feature type="chain" id="PRO_5021716631" evidence="3">
    <location>
        <begin position="22"/>
        <end position="393"/>
    </location>
</feature>